<dbReference type="Proteomes" id="UP001244207">
    <property type="component" value="Unassembled WGS sequence"/>
</dbReference>
<dbReference type="RefSeq" id="XP_060371723.1">
    <property type="nucleotide sequence ID" value="XM_060506846.1"/>
</dbReference>
<evidence type="ECO:0000313" key="2">
    <source>
        <dbReference type="EMBL" id="KAK1731668.1"/>
    </source>
</evidence>
<proteinExistence type="predicted"/>
<evidence type="ECO:0000256" key="1">
    <source>
        <dbReference type="SAM" id="SignalP"/>
    </source>
</evidence>
<evidence type="ECO:0000313" key="3">
    <source>
        <dbReference type="Proteomes" id="UP001244207"/>
    </source>
</evidence>
<dbReference type="GeneID" id="85390745"/>
<feature type="chain" id="PRO_5042096942" description="Secreted protein" evidence="1">
    <location>
        <begin position="23"/>
        <end position="80"/>
    </location>
</feature>
<reference evidence="2" key="1">
    <citation type="submission" date="2021-12" db="EMBL/GenBank/DDBJ databases">
        <title>Comparative genomics, transcriptomics and evolutionary studies reveal genomic signatures of adaptation to plant cell wall in hemibiotrophic fungi.</title>
        <authorList>
            <consortium name="DOE Joint Genome Institute"/>
            <person name="Baroncelli R."/>
            <person name="Diaz J.F."/>
            <person name="Benocci T."/>
            <person name="Peng M."/>
            <person name="Battaglia E."/>
            <person name="Haridas S."/>
            <person name="Andreopoulos W."/>
            <person name="Labutti K."/>
            <person name="Pangilinan J."/>
            <person name="Floch G.L."/>
            <person name="Makela M.R."/>
            <person name="Henrissat B."/>
            <person name="Grigoriev I.V."/>
            <person name="Crouch J.A."/>
            <person name="De Vries R.P."/>
            <person name="Sukno S.A."/>
            <person name="Thon M.R."/>
        </authorList>
    </citation>
    <scope>NUCLEOTIDE SEQUENCE</scope>
    <source>
        <strain evidence="2">CBS 112980</strain>
    </source>
</reference>
<keyword evidence="1" id="KW-0732">Signal</keyword>
<accession>A0AAD8XQE1</accession>
<dbReference type="EMBL" id="JAHMHS010000001">
    <property type="protein sequence ID" value="KAK1731668.1"/>
    <property type="molecule type" value="Genomic_DNA"/>
</dbReference>
<gene>
    <name evidence="2" type="ORF">BDZ83DRAFT_596107</name>
</gene>
<organism evidence="2 3">
    <name type="scientific">Glomerella acutata</name>
    <name type="common">Colletotrichum acutatum</name>
    <dbReference type="NCBI Taxonomy" id="27357"/>
    <lineage>
        <taxon>Eukaryota</taxon>
        <taxon>Fungi</taxon>
        <taxon>Dikarya</taxon>
        <taxon>Ascomycota</taxon>
        <taxon>Pezizomycotina</taxon>
        <taxon>Sordariomycetes</taxon>
        <taxon>Hypocreomycetidae</taxon>
        <taxon>Glomerellales</taxon>
        <taxon>Glomerellaceae</taxon>
        <taxon>Colletotrichum</taxon>
        <taxon>Colletotrichum acutatum species complex</taxon>
    </lineage>
</organism>
<evidence type="ECO:0008006" key="4">
    <source>
        <dbReference type="Google" id="ProtNLM"/>
    </source>
</evidence>
<feature type="signal peptide" evidence="1">
    <location>
        <begin position="1"/>
        <end position="22"/>
    </location>
</feature>
<sequence length="80" mass="9254">MKAVYFIKVCLLVISRTICFHAVPTSKQQYSFWVWAKHSNPKRRRYHKFRLGKAKDELSLREVSDASAQAGGRPVQSNTE</sequence>
<comment type="caution">
    <text evidence="2">The sequence shown here is derived from an EMBL/GenBank/DDBJ whole genome shotgun (WGS) entry which is preliminary data.</text>
</comment>
<keyword evidence="3" id="KW-1185">Reference proteome</keyword>
<name>A0AAD8XQE1_GLOAC</name>
<dbReference type="AlphaFoldDB" id="A0AAD8XQE1"/>
<protein>
    <recommendedName>
        <fullName evidence="4">Secreted protein</fullName>
    </recommendedName>
</protein>